<name>A0A4R1QHV1_9BACL</name>
<reference evidence="2 3" key="1">
    <citation type="submission" date="2019-03" db="EMBL/GenBank/DDBJ databases">
        <title>Genomic Encyclopedia of Type Strains, Phase IV (KMG-IV): sequencing the most valuable type-strain genomes for metagenomic binning, comparative biology and taxonomic classification.</title>
        <authorList>
            <person name="Goeker M."/>
        </authorList>
    </citation>
    <scope>NUCLEOTIDE SEQUENCE [LARGE SCALE GENOMIC DNA]</scope>
    <source>
        <strain evidence="2 3">DSM 24979</strain>
    </source>
</reference>
<evidence type="ECO:0000313" key="3">
    <source>
        <dbReference type="Proteomes" id="UP000295658"/>
    </source>
</evidence>
<organism evidence="2 3">
    <name type="scientific">Thermolongibacillus altinsuensis</name>
    <dbReference type="NCBI Taxonomy" id="575256"/>
    <lineage>
        <taxon>Bacteria</taxon>
        <taxon>Bacillati</taxon>
        <taxon>Bacillota</taxon>
        <taxon>Bacilli</taxon>
        <taxon>Bacillales</taxon>
        <taxon>Anoxybacillaceae</taxon>
        <taxon>Thermolongibacillus</taxon>
    </lineage>
</organism>
<dbReference type="InterPro" id="IPR019673">
    <property type="entry name" value="Spore_germination_GerPC"/>
</dbReference>
<protein>
    <submittedName>
        <fullName evidence="2">Spore germination protein PC</fullName>
    </submittedName>
</protein>
<proteinExistence type="predicted"/>
<comment type="caution">
    <text evidence="2">The sequence shown here is derived from an EMBL/GenBank/DDBJ whole genome shotgun (WGS) entry which is preliminary data.</text>
</comment>
<accession>A0A4R1QHV1</accession>
<dbReference type="Proteomes" id="UP000295658">
    <property type="component" value="Unassembled WGS sequence"/>
</dbReference>
<gene>
    <name evidence="2" type="ORF">EDD69_104129</name>
</gene>
<keyword evidence="1" id="KW-0175">Coiled coil</keyword>
<dbReference type="RefSeq" id="WP_132947838.1">
    <property type="nucleotide sequence ID" value="NZ_BSVG01000004.1"/>
</dbReference>
<evidence type="ECO:0000313" key="2">
    <source>
        <dbReference type="EMBL" id="TCL51076.1"/>
    </source>
</evidence>
<feature type="coiled-coil region" evidence="1">
    <location>
        <begin position="13"/>
        <end position="40"/>
    </location>
</feature>
<dbReference type="EMBL" id="SLUL01000004">
    <property type="protein sequence ID" value="TCL51076.1"/>
    <property type="molecule type" value="Genomic_DNA"/>
</dbReference>
<sequence length="195" mass="23339">MWSNYFKQLETYLKWQQTKIIALEQKIAQLQKEYAELKKRPQMNIEKMEYHFDQLKVETLEGTLNIGLTPSSLIDGNIEDFSVTKGKTIVSHPEPLLFRTIQTSIQAFLQEDGKKMIQNIEKRFSYQLDDYYRQFILQDIARQLDERIRFYLNQVEKAGKTNEQIQEEIIGKIKRDIEHSIESFLKHLPREEQHE</sequence>
<evidence type="ECO:0000256" key="1">
    <source>
        <dbReference type="SAM" id="Coils"/>
    </source>
</evidence>
<dbReference type="AlphaFoldDB" id="A0A4R1QHV1"/>
<dbReference type="Pfam" id="PF10737">
    <property type="entry name" value="GerPC"/>
    <property type="match status" value="1"/>
</dbReference>
<keyword evidence="3" id="KW-1185">Reference proteome</keyword>
<dbReference type="OrthoDB" id="2991331at2"/>